<evidence type="ECO:0000259" key="7">
    <source>
        <dbReference type="SMART" id="SM00449"/>
    </source>
</evidence>
<feature type="domain" description="SPRY" evidence="7">
    <location>
        <begin position="198"/>
        <end position="461"/>
    </location>
</feature>
<dbReference type="InterPro" id="IPR029060">
    <property type="entry name" value="PIN-like_dom_sf"/>
</dbReference>
<dbReference type="CDD" id="cd09870">
    <property type="entry name" value="PIN_YEN1"/>
    <property type="match status" value="1"/>
</dbReference>
<accession>A0A8H3U0P0</accession>
<dbReference type="PANTHER" id="PTHR10598">
    <property type="entry name" value="SET1/ASH2 HISTONE METHYLTRANSFERASE COMPLEX SUBUNIT ASH2"/>
    <property type="match status" value="1"/>
</dbReference>
<dbReference type="Gene3D" id="2.60.120.920">
    <property type="match status" value="1"/>
</dbReference>
<evidence type="ECO:0000256" key="4">
    <source>
        <dbReference type="ARBA" id="ARBA00023242"/>
    </source>
</evidence>
<dbReference type="GO" id="GO:0000976">
    <property type="term" value="F:transcription cis-regulatory region binding"/>
    <property type="evidence" value="ECO:0007669"/>
    <property type="project" value="TreeGrafter"/>
</dbReference>
<dbReference type="InterPro" id="IPR036279">
    <property type="entry name" value="5-3_exonuclease_C_sf"/>
</dbReference>
<keyword evidence="2" id="KW-0540">Nuclease</keyword>
<gene>
    <name evidence="9" type="ORF">BLS_001458</name>
</gene>
<feature type="region of interest" description="Disordered" evidence="6">
    <location>
        <begin position="971"/>
        <end position="1005"/>
    </location>
</feature>
<comment type="similarity">
    <text evidence="5">Belongs to the cclA family.</text>
</comment>
<dbReference type="Pfam" id="PF00867">
    <property type="entry name" value="XPG_I"/>
    <property type="match status" value="1"/>
</dbReference>
<dbReference type="CDD" id="cd12872">
    <property type="entry name" value="SPRY_Ash2"/>
    <property type="match status" value="1"/>
</dbReference>
<protein>
    <recommendedName>
        <fullName evidence="11">XPG-I domain-containing protein</fullName>
    </recommendedName>
</protein>
<dbReference type="InterPro" id="IPR006085">
    <property type="entry name" value="XPG_DNA_repair_N"/>
</dbReference>
<feature type="compositionally biased region" description="Basic and acidic residues" evidence="6">
    <location>
        <begin position="13"/>
        <end position="22"/>
    </location>
</feature>
<evidence type="ECO:0008006" key="11">
    <source>
        <dbReference type="Google" id="ProtNLM"/>
    </source>
</evidence>
<feature type="compositionally biased region" description="Basic and acidic residues" evidence="6">
    <location>
        <begin position="41"/>
        <end position="59"/>
    </location>
</feature>
<evidence type="ECO:0000313" key="10">
    <source>
        <dbReference type="Proteomes" id="UP000433883"/>
    </source>
</evidence>
<feature type="domain" description="XPG-I" evidence="8">
    <location>
        <begin position="653"/>
        <end position="719"/>
    </location>
</feature>
<evidence type="ECO:0000256" key="3">
    <source>
        <dbReference type="ARBA" id="ARBA00022801"/>
    </source>
</evidence>
<evidence type="ECO:0000256" key="5">
    <source>
        <dbReference type="ARBA" id="ARBA00038149"/>
    </source>
</evidence>
<evidence type="ECO:0000259" key="8">
    <source>
        <dbReference type="SMART" id="SM00484"/>
    </source>
</evidence>
<dbReference type="InterPro" id="IPR043136">
    <property type="entry name" value="B30.2/SPRY_sf"/>
</dbReference>
<feature type="region of interest" description="Disordered" evidence="6">
    <location>
        <begin position="214"/>
        <end position="234"/>
    </location>
</feature>
<dbReference type="InterPro" id="IPR006084">
    <property type="entry name" value="XPG/Rad2"/>
</dbReference>
<dbReference type="GO" id="GO:0048188">
    <property type="term" value="C:Set1C/COMPASS complex"/>
    <property type="evidence" value="ECO:0007669"/>
    <property type="project" value="InterPro"/>
</dbReference>
<dbReference type="GO" id="GO:0006281">
    <property type="term" value="P:DNA repair"/>
    <property type="evidence" value="ECO:0007669"/>
    <property type="project" value="UniProtKB-ARBA"/>
</dbReference>
<dbReference type="SUPFAM" id="SSF47807">
    <property type="entry name" value="5' to 3' exonuclease, C-terminal subdomain"/>
    <property type="match status" value="1"/>
</dbReference>
<reference evidence="9 10" key="1">
    <citation type="submission" date="2019-11" db="EMBL/GenBank/DDBJ databases">
        <title>Venturia inaequalis Genome Resource.</title>
        <authorList>
            <person name="Lichtner F.J."/>
        </authorList>
    </citation>
    <scope>NUCLEOTIDE SEQUENCE [LARGE SCALE GENOMIC DNA]</scope>
    <source>
        <strain evidence="9">Bline_iso_100314</strain>
    </source>
</reference>
<feature type="region of interest" description="Disordered" evidence="6">
    <location>
        <begin position="1"/>
        <end position="95"/>
    </location>
</feature>
<dbReference type="EMBL" id="WNWQ01001326">
    <property type="protein sequence ID" value="KAE9961726.1"/>
    <property type="molecule type" value="Genomic_DNA"/>
</dbReference>
<dbReference type="InterPro" id="IPR006086">
    <property type="entry name" value="XPG-I_dom"/>
</dbReference>
<evidence type="ECO:0000256" key="6">
    <source>
        <dbReference type="SAM" id="MobiDB-lite"/>
    </source>
</evidence>
<keyword evidence="3" id="KW-0378">Hydrolase</keyword>
<dbReference type="Proteomes" id="UP000433883">
    <property type="component" value="Unassembled WGS sequence"/>
</dbReference>
<dbReference type="SMART" id="SM00449">
    <property type="entry name" value="SPRY"/>
    <property type="match status" value="1"/>
</dbReference>
<keyword evidence="4" id="KW-0539">Nucleus</keyword>
<dbReference type="GO" id="GO:0016787">
    <property type="term" value="F:hydrolase activity"/>
    <property type="evidence" value="ECO:0007669"/>
    <property type="project" value="UniProtKB-KW"/>
</dbReference>
<dbReference type="PRINTS" id="PR00853">
    <property type="entry name" value="XPGRADSUPER"/>
</dbReference>
<dbReference type="Pfam" id="PF00752">
    <property type="entry name" value="XPG_N"/>
    <property type="match status" value="1"/>
</dbReference>
<sequence length="1005" mass="112404">MDAGASIPTVIPPERRPLEVDHAPAVPSPLNPAAAKAPKAPVREREQREKKESLKKREASGNSRGNTPDVKGKKGKGPVVPSPMRYSIPEPKTHDYDPPKDPILTSHEPLPFLTPDGRVELKKPIDHAENKKAYRYSHCVADPLFHHKQYYRQSDPKPYGPRMSIEDSDRTFHFDKSCRFVTNEKGWRTSRANVFAREGSLYYEVKIAKGIPAGDTPVDDSSPQPHVRTGWARREAPLDAPVGFDGYSYAISDTSFQTLHKSRFGKIALPQPKSKNKNRKPAQPAPVHENDQIRQGDVIGLLITLPSIGLHRKVVDGIYNPAVDVGDGFDDPPSFIGPSDIIRDRIPVPYRGNIYFEQFEYQITKSMETYSDRGPYNKINPHPNHEDVCLRNLPYSSIKVYKNGQLVGTAFEGLMAFLPPASVVPASTGARVGFDDGHLGYYPAVSSFSGGIAETNFGPDFWCPPEDLQLSGSVDVGMGGTADVVRPAAIPSSLSDVGVEEKRKPRALGNRYKEQIAEDVTWDIVDEATFFATDGGYSLWERIERDATDTGADVAFTKLAHEHFEQHKRPLRIAVDALIWVHELKEACKDAKKYSGDNHPARTFFYKAKNTIRHNIDLVFVFDGPGKPYIKRGTTAVHHGVDPVVREVQAGLEILGIPWHQAPGEGEAECVALEKYGIVDAVYTKDGDAFVFGAKTIFRPSTRKDSPPTHVRVYKATQIQDAHISLQDATLVAMMSGSDYSKGIAQCGPDTAWLASKQKFHSLGKILYNLNAKNAKSINDWKTCLQEILRSSGSRLKVPNDFPNLLIRDYYKFPTVSSKVELRDLEHRLWIPKKPDMHNFWRFANKNLDWHGRNFAKRSIYLFGPLLLTRWLQGIAEKEGKPEEETRKIIIGIKSRREHKSADGIPQLNIQYRPAALTAFSTLGEPENPDYDERYKEKDEFDQTEWMPQSLVATTLPSLYADFNIGYGKKRKATRSNSVSNAKRAKLTPDTPPPAEASLSTSIIK</sequence>
<dbReference type="InterPro" id="IPR037353">
    <property type="entry name" value="ASH2"/>
</dbReference>
<dbReference type="Gene3D" id="3.40.50.1010">
    <property type="entry name" value="5'-nuclease"/>
    <property type="match status" value="2"/>
</dbReference>
<organism evidence="9 10">
    <name type="scientific">Venturia inaequalis</name>
    <name type="common">Apple scab fungus</name>
    <dbReference type="NCBI Taxonomy" id="5025"/>
    <lineage>
        <taxon>Eukaryota</taxon>
        <taxon>Fungi</taxon>
        <taxon>Dikarya</taxon>
        <taxon>Ascomycota</taxon>
        <taxon>Pezizomycotina</taxon>
        <taxon>Dothideomycetes</taxon>
        <taxon>Pleosporomycetidae</taxon>
        <taxon>Venturiales</taxon>
        <taxon>Venturiaceae</taxon>
        <taxon>Venturia</taxon>
    </lineage>
</organism>
<evidence type="ECO:0000256" key="2">
    <source>
        <dbReference type="ARBA" id="ARBA00022722"/>
    </source>
</evidence>
<dbReference type="AlphaFoldDB" id="A0A8H3U0P0"/>
<proteinExistence type="inferred from homology"/>
<name>A0A8H3U0P0_VENIN</name>
<evidence type="ECO:0000256" key="1">
    <source>
        <dbReference type="ARBA" id="ARBA00004123"/>
    </source>
</evidence>
<comment type="subcellular location">
    <subcellularLocation>
        <location evidence="1">Nucleus</location>
    </subcellularLocation>
</comment>
<dbReference type="SMART" id="SM00484">
    <property type="entry name" value="XPGI"/>
    <property type="match status" value="1"/>
</dbReference>
<dbReference type="SUPFAM" id="SSF49899">
    <property type="entry name" value="Concanavalin A-like lectins/glucanases"/>
    <property type="match status" value="1"/>
</dbReference>
<feature type="region of interest" description="Disordered" evidence="6">
    <location>
        <begin position="267"/>
        <end position="291"/>
    </location>
</feature>
<dbReference type="PANTHER" id="PTHR10598:SF0">
    <property type="entry name" value="SET1_ASH2 HISTONE METHYLTRANSFERASE COMPLEX SUBUNIT ASH2"/>
    <property type="match status" value="1"/>
</dbReference>
<comment type="caution">
    <text evidence="9">The sequence shown here is derived from an EMBL/GenBank/DDBJ whole genome shotgun (WGS) entry which is preliminary data.</text>
</comment>
<dbReference type="InterPro" id="IPR003877">
    <property type="entry name" value="SPRY_dom"/>
</dbReference>
<evidence type="ECO:0000313" key="9">
    <source>
        <dbReference type="EMBL" id="KAE9961726.1"/>
    </source>
</evidence>
<dbReference type="GO" id="GO:0004518">
    <property type="term" value="F:nuclease activity"/>
    <property type="evidence" value="ECO:0007669"/>
    <property type="project" value="UniProtKB-KW"/>
</dbReference>
<dbReference type="InterPro" id="IPR013320">
    <property type="entry name" value="ConA-like_dom_sf"/>
</dbReference>
<dbReference type="SUPFAM" id="SSF88723">
    <property type="entry name" value="PIN domain-like"/>
    <property type="match status" value="1"/>
</dbReference>